<dbReference type="NCBIfam" id="TIGR00377">
    <property type="entry name" value="ant_ant_sig"/>
    <property type="match status" value="1"/>
</dbReference>
<dbReference type="InterPro" id="IPR036513">
    <property type="entry name" value="STAS_dom_sf"/>
</dbReference>
<evidence type="ECO:0000256" key="2">
    <source>
        <dbReference type="RuleBase" id="RU003749"/>
    </source>
</evidence>
<comment type="caution">
    <text evidence="4">The sequence shown here is derived from an EMBL/GenBank/DDBJ whole genome shotgun (WGS) entry which is preliminary data.</text>
</comment>
<dbReference type="EMBL" id="JACHJS010000001">
    <property type="protein sequence ID" value="MBB4966630.1"/>
    <property type="molecule type" value="Genomic_DNA"/>
</dbReference>
<dbReference type="Gene3D" id="3.30.750.24">
    <property type="entry name" value="STAS domain"/>
    <property type="match status" value="1"/>
</dbReference>
<organism evidence="4 5">
    <name type="scientific">Saccharothrix violaceirubra</name>
    <dbReference type="NCBI Taxonomy" id="413306"/>
    <lineage>
        <taxon>Bacteria</taxon>
        <taxon>Bacillati</taxon>
        <taxon>Actinomycetota</taxon>
        <taxon>Actinomycetes</taxon>
        <taxon>Pseudonocardiales</taxon>
        <taxon>Pseudonocardiaceae</taxon>
        <taxon>Saccharothrix</taxon>
    </lineage>
</organism>
<gene>
    <name evidence="4" type="ORF">F4559_003989</name>
</gene>
<dbReference type="PANTHER" id="PTHR33495:SF2">
    <property type="entry name" value="ANTI-SIGMA FACTOR ANTAGONIST TM_1081-RELATED"/>
    <property type="match status" value="1"/>
</dbReference>
<comment type="similarity">
    <text evidence="1 2">Belongs to the anti-sigma-factor antagonist family.</text>
</comment>
<sequence>MTSAGRTGGVRTATREIGGVVVLAVRGEIDIATAEEVRGPLVDLAGRAPGGGVVVADLAEVGFFSSAGIEALLVAHERLRDSGGALHVVTAPIVRRALVAVGLDRALDLYDSLDEALPASRESG</sequence>
<evidence type="ECO:0000256" key="1">
    <source>
        <dbReference type="ARBA" id="ARBA00009013"/>
    </source>
</evidence>
<dbReference type="InterPro" id="IPR002645">
    <property type="entry name" value="STAS_dom"/>
</dbReference>
<evidence type="ECO:0000259" key="3">
    <source>
        <dbReference type="PROSITE" id="PS50801"/>
    </source>
</evidence>
<evidence type="ECO:0000313" key="5">
    <source>
        <dbReference type="Proteomes" id="UP000542674"/>
    </source>
</evidence>
<dbReference type="InterPro" id="IPR003658">
    <property type="entry name" value="Anti-sigma_ant"/>
</dbReference>
<dbReference type="Pfam" id="PF01740">
    <property type="entry name" value="STAS"/>
    <property type="match status" value="1"/>
</dbReference>
<feature type="domain" description="STAS" evidence="3">
    <location>
        <begin position="10"/>
        <end position="120"/>
    </location>
</feature>
<keyword evidence="5" id="KW-1185">Reference proteome</keyword>
<protein>
    <recommendedName>
        <fullName evidence="2">Anti-sigma factor antagonist</fullName>
    </recommendedName>
</protein>
<dbReference type="GO" id="GO:0043856">
    <property type="term" value="F:anti-sigma factor antagonist activity"/>
    <property type="evidence" value="ECO:0007669"/>
    <property type="project" value="InterPro"/>
</dbReference>
<dbReference type="SUPFAM" id="SSF52091">
    <property type="entry name" value="SpoIIaa-like"/>
    <property type="match status" value="1"/>
</dbReference>
<reference evidence="4 5" key="1">
    <citation type="submission" date="2020-08" db="EMBL/GenBank/DDBJ databases">
        <title>Sequencing the genomes of 1000 actinobacteria strains.</title>
        <authorList>
            <person name="Klenk H.-P."/>
        </authorList>
    </citation>
    <scope>NUCLEOTIDE SEQUENCE [LARGE SCALE GENOMIC DNA]</scope>
    <source>
        <strain evidence="4 5">DSM 45084</strain>
    </source>
</reference>
<accession>A0A7W7T7E1</accession>
<dbReference type="Proteomes" id="UP000542674">
    <property type="component" value="Unassembled WGS sequence"/>
</dbReference>
<name>A0A7W7T7E1_9PSEU</name>
<dbReference type="CDD" id="cd07043">
    <property type="entry name" value="STAS_anti-anti-sigma_factors"/>
    <property type="match status" value="1"/>
</dbReference>
<dbReference type="PROSITE" id="PS50801">
    <property type="entry name" value="STAS"/>
    <property type="match status" value="1"/>
</dbReference>
<dbReference type="RefSeq" id="WP_184670752.1">
    <property type="nucleotide sequence ID" value="NZ_BAABAI010000022.1"/>
</dbReference>
<dbReference type="AlphaFoldDB" id="A0A7W7T7E1"/>
<dbReference type="PANTHER" id="PTHR33495">
    <property type="entry name" value="ANTI-SIGMA FACTOR ANTAGONIST TM_1081-RELATED-RELATED"/>
    <property type="match status" value="1"/>
</dbReference>
<evidence type="ECO:0000313" key="4">
    <source>
        <dbReference type="EMBL" id="MBB4966630.1"/>
    </source>
</evidence>
<proteinExistence type="inferred from homology"/>